<gene>
    <name evidence="2" type="ORF">GCM10011609_76700</name>
</gene>
<evidence type="ECO:0008006" key="4">
    <source>
        <dbReference type="Google" id="ProtNLM"/>
    </source>
</evidence>
<evidence type="ECO:0000256" key="1">
    <source>
        <dbReference type="SAM" id="MobiDB-lite"/>
    </source>
</evidence>
<evidence type="ECO:0000313" key="2">
    <source>
        <dbReference type="EMBL" id="GGN23726.1"/>
    </source>
</evidence>
<reference evidence="3" key="1">
    <citation type="journal article" date="2019" name="Int. J. Syst. Evol. Microbiol.">
        <title>The Global Catalogue of Microorganisms (GCM) 10K type strain sequencing project: providing services to taxonomists for standard genome sequencing and annotation.</title>
        <authorList>
            <consortium name="The Broad Institute Genomics Platform"/>
            <consortium name="The Broad Institute Genome Sequencing Center for Infectious Disease"/>
            <person name="Wu L."/>
            <person name="Ma J."/>
        </authorList>
    </citation>
    <scope>NUCLEOTIDE SEQUENCE [LARGE SCALE GENOMIC DNA]</scope>
    <source>
        <strain evidence="3">CGMCC 4.7319</strain>
    </source>
</reference>
<sequence length="366" mass="38514">MTQSEHTARRSVPHGPTRRDDTTRPPNSRTATRSGAERRPYPTAPSTTRISPATPSAPSGRTQARGSAPTPIPATVWTAGPAPIDLDTAWPAPFIEKIVDAFSQPGGRVALLPWPTTQPTPDDRPRLTPVSSDALLEHAPAAKPDAALADALTAVEELGRNGRVVRIAADPTTTGPGMPPFWADLVGDADHATVTVGAPSHSGTGDEFPDGVQDAASDTDLIITSLCPEHGGDRFSDLVALVAARLLRVGGILVVLTHCDWLAGELIDPTGAVVASAQNADLLYLQHIVALHAPVRGGRFADDLLADPDGPAADNEARARHRASVRGLPEPHRRIHSDVQVFAQPHDHEPPRPSAADAARENGGIR</sequence>
<evidence type="ECO:0000313" key="3">
    <source>
        <dbReference type="Proteomes" id="UP000597656"/>
    </source>
</evidence>
<feature type="region of interest" description="Disordered" evidence="1">
    <location>
        <begin position="1"/>
        <end position="76"/>
    </location>
</feature>
<accession>A0ABQ2IQ59</accession>
<name>A0ABQ2IQ59_9PSEU</name>
<dbReference type="EMBL" id="BMNC01000019">
    <property type="protein sequence ID" value="GGN23726.1"/>
    <property type="molecule type" value="Genomic_DNA"/>
</dbReference>
<feature type="region of interest" description="Disordered" evidence="1">
    <location>
        <begin position="341"/>
        <end position="366"/>
    </location>
</feature>
<organism evidence="2 3">
    <name type="scientific">Lentzea pudingi</name>
    <dbReference type="NCBI Taxonomy" id="1789439"/>
    <lineage>
        <taxon>Bacteria</taxon>
        <taxon>Bacillati</taxon>
        <taxon>Actinomycetota</taxon>
        <taxon>Actinomycetes</taxon>
        <taxon>Pseudonocardiales</taxon>
        <taxon>Pseudonocardiaceae</taxon>
        <taxon>Lentzea</taxon>
    </lineage>
</organism>
<feature type="compositionally biased region" description="Polar residues" evidence="1">
    <location>
        <begin position="24"/>
        <end position="33"/>
    </location>
</feature>
<proteinExistence type="predicted"/>
<feature type="compositionally biased region" description="Polar residues" evidence="1">
    <location>
        <begin position="44"/>
        <end position="65"/>
    </location>
</feature>
<dbReference type="Proteomes" id="UP000597656">
    <property type="component" value="Unassembled WGS sequence"/>
</dbReference>
<keyword evidence="3" id="KW-1185">Reference proteome</keyword>
<protein>
    <recommendedName>
        <fullName evidence="4">S-adenosyl methyltransferase</fullName>
    </recommendedName>
</protein>
<comment type="caution">
    <text evidence="2">The sequence shown here is derived from an EMBL/GenBank/DDBJ whole genome shotgun (WGS) entry which is preliminary data.</text>
</comment>